<keyword evidence="10" id="KW-0326">Glycosidase</keyword>
<dbReference type="Pfam" id="PF00730">
    <property type="entry name" value="HhH-GPD"/>
    <property type="match status" value="1"/>
</dbReference>
<comment type="caution">
    <text evidence="12">The sequence shown here is derived from an EMBL/GenBank/DDBJ whole genome shotgun (WGS) entry which is preliminary data.</text>
</comment>
<dbReference type="Gene3D" id="1.10.1670.10">
    <property type="entry name" value="Helix-hairpin-Helix base-excision DNA repair enzymes (C-terminal)"/>
    <property type="match status" value="1"/>
</dbReference>
<dbReference type="PANTHER" id="PTHR42944">
    <property type="entry name" value="ADENINE DNA GLYCOSYLASE"/>
    <property type="match status" value="1"/>
</dbReference>
<keyword evidence="4" id="KW-0479">Metal-binding</keyword>
<evidence type="ECO:0000256" key="2">
    <source>
        <dbReference type="ARBA" id="ARBA00002933"/>
    </source>
</evidence>
<keyword evidence="5" id="KW-0227">DNA damage</keyword>
<dbReference type="GO" id="GO:0006284">
    <property type="term" value="P:base-excision repair"/>
    <property type="evidence" value="ECO:0007669"/>
    <property type="project" value="InterPro"/>
</dbReference>
<accession>A0A3D9RPA7</accession>
<dbReference type="AlphaFoldDB" id="A0A3D9RPA7"/>
<sequence>MPTEISNKEIKRFQNKILKWYKENGRYFPWRKKSATNYELIIVEILLQRTKAETVSKFFNAFIKKYPSWKQLGNATEQELQNCLKPLGLYKQRGTGLHKLAQEMNKLHGRFPKDRSEIEKLPAIGNYISNAIELFIFKKPKPLLDVNMARVLERYFGPRKKLEIRRDSYLQELSKKVVNHTAIKKINWGILDFDAKVCLSKNSKCSSCILSKSCFFYSKL</sequence>
<dbReference type="GO" id="GO:0032357">
    <property type="term" value="F:oxidized purine DNA binding"/>
    <property type="evidence" value="ECO:0007669"/>
    <property type="project" value="TreeGrafter"/>
</dbReference>
<dbReference type="GO" id="GO:0051536">
    <property type="term" value="F:iron-sulfur cluster binding"/>
    <property type="evidence" value="ECO:0007669"/>
    <property type="project" value="UniProtKB-KW"/>
</dbReference>
<keyword evidence="6" id="KW-0378">Hydrolase</keyword>
<dbReference type="SUPFAM" id="SSF48150">
    <property type="entry name" value="DNA-glycosylase"/>
    <property type="match status" value="1"/>
</dbReference>
<evidence type="ECO:0000256" key="10">
    <source>
        <dbReference type="ARBA" id="ARBA00023295"/>
    </source>
</evidence>
<dbReference type="SMART" id="SM00478">
    <property type="entry name" value="ENDO3c"/>
    <property type="match status" value="1"/>
</dbReference>
<evidence type="ECO:0000259" key="11">
    <source>
        <dbReference type="SMART" id="SM00478"/>
    </source>
</evidence>
<comment type="cofactor">
    <cofactor evidence="1">
        <name>[4Fe-4S] cluster</name>
        <dbReference type="ChEBI" id="CHEBI:49883"/>
    </cofactor>
</comment>
<gene>
    <name evidence="12" type="ORF">BX611_1286</name>
</gene>
<comment type="function">
    <text evidence="2">Adenine glycosylase active on G-A mispairs. MutY also corrects error-prone DNA synthesis past GO lesions which are due to the oxidatively damaged form of guanine: 7,8-dihydro-8-oxoguanine (8-oxo-dGTP).</text>
</comment>
<evidence type="ECO:0000256" key="7">
    <source>
        <dbReference type="ARBA" id="ARBA00023004"/>
    </source>
</evidence>
<dbReference type="Gene3D" id="1.10.340.30">
    <property type="entry name" value="Hypothetical protein, domain 2"/>
    <property type="match status" value="1"/>
</dbReference>
<dbReference type="GO" id="GO:0000701">
    <property type="term" value="F:purine-specific mismatch base pair DNA N-glycosylase activity"/>
    <property type="evidence" value="ECO:0007669"/>
    <property type="project" value="TreeGrafter"/>
</dbReference>
<evidence type="ECO:0000313" key="13">
    <source>
        <dbReference type="Proteomes" id="UP000256429"/>
    </source>
</evidence>
<proteinExistence type="inferred from homology"/>
<evidence type="ECO:0000256" key="1">
    <source>
        <dbReference type="ARBA" id="ARBA00001966"/>
    </source>
</evidence>
<dbReference type="RefSeq" id="WP_115879305.1">
    <property type="nucleotide sequence ID" value="NZ_QTTQ01000010.1"/>
</dbReference>
<organism evidence="12 13">
    <name type="scientific">Lutibacter oceani</name>
    <dbReference type="NCBI Taxonomy" id="1853311"/>
    <lineage>
        <taxon>Bacteria</taxon>
        <taxon>Pseudomonadati</taxon>
        <taxon>Bacteroidota</taxon>
        <taxon>Flavobacteriia</taxon>
        <taxon>Flavobacteriales</taxon>
        <taxon>Flavobacteriaceae</taxon>
        <taxon>Lutibacter</taxon>
    </lineage>
</organism>
<dbReference type="GO" id="GO:0034039">
    <property type="term" value="F:8-oxo-7,8-dihydroguanine DNA N-glycosylase activity"/>
    <property type="evidence" value="ECO:0007669"/>
    <property type="project" value="TreeGrafter"/>
</dbReference>
<comment type="similarity">
    <text evidence="3">Belongs to the Nth/MutY family.</text>
</comment>
<dbReference type="GO" id="GO:0035485">
    <property type="term" value="F:adenine/guanine mispair binding"/>
    <property type="evidence" value="ECO:0007669"/>
    <property type="project" value="TreeGrafter"/>
</dbReference>
<dbReference type="EMBL" id="QTTQ01000010">
    <property type="protein sequence ID" value="REE81750.1"/>
    <property type="molecule type" value="Genomic_DNA"/>
</dbReference>
<evidence type="ECO:0000256" key="3">
    <source>
        <dbReference type="ARBA" id="ARBA00008343"/>
    </source>
</evidence>
<dbReference type="GO" id="GO:0046872">
    <property type="term" value="F:metal ion binding"/>
    <property type="evidence" value="ECO:0007669"/>
    <property type="project" value="UniProtKB-KW"/>
</dbReference>
<evidence type="ECO:0000256" key="8">
    <source>
        <dbReference type="ARBA" id="ARBA00023014"/>
    </source>
</evidence>
<evidence type="ECO:0000256" key="9">
    <source>
        <dbReference type="ARBA" id="ARBA00023204"/>
    </source>
</evidence>
<evidence type="ECO:0000256" key="4">
    <source>
        <dbReference type="ARBA" id="ARBA00022723"/>
    </source>
</evidence>
<keyword evidence="8" id="KW-0411">Iron-sulfur</keyword>
<dbReference type="OrthoDB" id="9802365at2"/>
<dbReference type="CDD" id="cd00056">
    <property type="entry name" value="ENDO3c"/>
    <property type="match status" value="1"/>
</dbReference>
<feature type="domain" description="HhH-GPD" evidence="11">
    <location>
        <begin position="46"/>
        <end position="183"/>
    </location>
</feature>
<keyword evidence="13" id="KW-1185">Reference proteome</keyword>
<dbReference type="InterPro" id="IPR044298">
    <property type="entry name" value="MIG/MutY"/>
</dbReference>
<dbReference type="InterPro" id="IPR011257">
    <property type="entry name" value="DNA_glycosylase"/>
</dbReference>
<dbReference type="Proteomes" id="UP000256429">
    <property type="component" value="Unassembled WGS sequence"/>
</dbReference>
<evidence type="ECO:0000256" key="5">
    <source>
        <dbReference type="ARBA" id="ARBA00022763"/>
    </source>
</evidence>
<dbReference type="InterPro" id="IPR003265">
    <property type="entry name" value="HhH-GPD_domain"/>
</dbReference>
<name>A0A3D9RPA7_9FLAO</name>
<protein>
    <submittedName>
        <fullName evidence="12">A/G-specific adenine glycosylase</fullName>
    </submittedName>
</protein>
<keyword evidence="7" id="KW-0408">Iron</keyword>
<dbReference type="GO" id="GO:0006298">
    <property type="term" value="P:mismatch repair"/>
    <property type="evidence" value="ECO:0007669"/>
    <property type="project" value="TreeGrafter"/>
</dbReference>
<dbReference type="InterPro" id="IPR023170">
    <property type="entry name" value="HhH_base_excis_C"/>
</dbReference>
<keyword evidence="9" id="KW-0234">DNA repair</keyword>
<evidence type="ECO:0000256" key="6">
    <source>
        <dbReference type="ARBA" id="ARBA00022801"/>
    </source>
</evidence>
<evidence type="ECO:0000313" key="12">
    <source>
        <dbReference type="EMBL" id="REE81750.1"/>
    </source>
</evidence>
<dbReference type="PANTHER" id="PTHR42944:SF1">
    <property type="entry name" value="ADENINE DNA GLYCOSYLASE"/>
    <property type="match status" value="1"/>
</dbReference>
<reference evidence="12 13" key="1">
    <citation type="submission" date="2018-08" db="EMBL/GenBank/DDBJ databases">
        <title>Genomic Encyclopedia of Type Strains, Phase III (KMG-III): the genomes of soil and plant-associated and newly described type strains.</title>
        <authorList>
            <person name="Whitman W."/>
        </authorList>
    </citation>
    <scope>NUCLEOTIDE SEQUENCE [LARGE SCALE GENOMIC DNA]</scope>
    <source>
        <strain evidence="12 13">325-5</strain>
    </source>
</reference>